<feature type="compositionally biased region" description="Basic residues" evidence="2">
    <location>
        <begin position="298"/>
        <end position="392"/>
    </location>
</feature>
<feature type="compositionally biased region" description="Basic and acidic residues" evidence="2">
    <location>
        <begin position="515"/>
        <end position="524"/>
    </location>
</feature>
<comment type="caution">
    <text evidence="4">The sequence shown here is derived from an EMBL/GenBank/DDBJ whole genome shotgun (WGS) entry which is preliminary data.</text>
</comment>
<organism evidence="4 5">
    <name type="scientific">Turnera subulata</name>
    <dbReference type="NCBI Taxonomy" id="218843"/>
    <lineage>
        <taxon>Eukaryota</taxon>
        <taxon>Viridiplantae</taxon>
        <taxon>Streptophyta</taxon>
        <taxon>Embryophyta</taxon>
        <taxon>Tracheophyta</taxon>
        <taxon>Spermatophyta</taxon>
        <taxon>Magnoliopsida</taxon>
        <taxon>eudicotyledons</taxon>
        <taxon>Gunneridae</taxon>
        <taxon>Pentapetalae</taxon>
        <taxon>rosids</taxon>
        <taxon>fabids</taxon>
        <taxon>Malpighiales</taxon>
        <taxon>Passifloraceae</taxon>
        <taxon>Turnera</taxon>
    </lineage>
</organism>
<feature type="compositionally biased region" description="Low complexity" evidence="2">
    <location>
        <begin position="453"/>
        <end position="477"/>
    </location>
</feature>
<feature type="compositionally biased region" description="Basic and acidic residues" evidence="2">
    <location>
        <begin position="743"/>
        <end position="753"/>
    </location>
</feature>
<evidence type="ECO:0000313" key="5">
    <source>
        <dbReference type="Proteomes" id="UP001141552"/>
    </source>
</evidence>
<dbReference type="AlphaFoldDB" id="A0A9Q0G5Z0"/>
<dbReference type="InterPro" id="IPR052225">
    <property type="entry name" value="Ser/Arg_repetitive_matrix"/>
</dbReference>
<dbReference type="EMBL" id="JAKUCV010002480">
    <property type="protein sequence ID" value="KAJ4842466.1"/>
    <property type="molecule type" value="Genomic_DNA"/>
</dbReference>
<dbReference type="GO" id="GO:0003723">
    <property type="term" value="F:RNA binding"/>
    <property type="evidence" value="ECO:0007669"/>
    <property type="project" value="TreeGrafter"/>
</dbReference>
<name>A0A9Q0G5Z0_9ROSI</name>
<reference evidence="4" key="2">
    <citation type="journal article" date="2023" name="Plants (Basel)">
        <title>Annotation of the Turnera subulata (Passifloraceae) Draft Genome Reveals the S-Locus Evolved after the Divergence of Turneroideae from Passifloroideae in a Stepwise Manner.</title>
        <authorList>
            <person name="Henning P.M."/>
            <person name="Roalson E.H."/>
            <person name="Mir W."/>
            <person name="McCubbin A.G."/>
            <person name="Shore J.S."/>
        </authorList>
    </citation>
    <scope>NUCLEOTIDE SEQUENCE</scope>
    <source>
        <strain evidence="4">F60SS</strain>
    </source>
</reference>
<evidence type="ECO:0000259" key="3">
    <source>
        <dbReference type="PROSITE" id="PS51025"/>
    </source>
</evidence>
<evidence type="ECO:0000256" key="1">
    <source>
        <dbReference type="ARBA" id="ARBA00022664"/>
    </source>
</evidence>
<dbReference type="PROSITE" id="PS51025">
    <property type="entry name" value="PWI"/>
    <property type="match status" value="1"/>
</dbReference>
<keyword evidence="1" id="KW-0507">mRNA processing</keyword>
<dbReference type="Gene3D" id="1.20.1390.10">
    <property type="entry name" value="PWI domain"/>
    <property type="match status" value="1"/>
</dbReference>
<evidence type="ECO:0000256" key="2">
    <source>
        <dbReference type="SAM" id="MobiDB-lite"/>
    </source>
</evidence>
<dbReference type="PANTHER" id="PTHR23148:SF0">
    <property type="entry name" value="SERINE_ARGININE REPETITIVE MATRIX PROTEIN 1"/>
    <property type="match status" value="1"/>
</dbReference>
<feature type="compositionally biased region" description="Basic and acidic residues" evidence="2">
    <location>
        <begin position="639"/>
        <end position="666"/>
    </location>
</feature>
<gene>
    <name evidence="4" type="ORF">Tsubulata_001820</name>
</gene>
<feature type="compositionally biased region" description="Basic and acidic residues" evidence="2">
    <location>
        <begin position="811"/>
        <end position="834"/>
    </location>
</feature>
<feature type="compositionally biased region" description="Basic residues" evidence="2">
    <location>
        <begin position="797"/>
        <end position="810"/>
    </location>
</feature>
<dbReference type="SMART" id="SM00311">
    <property type="entry name" value="PWI"/>
    <property type="match status" value="1"/>
</dbReference>
<sequence>MSGGFFRGTSADQDTRFSNKQAKLLKTQKFAPELEHLVDITKVKMDVIRPWIATRVTELLGFEDEVLINFIYGLLDGKEVNGKEVQISLTGFMEKNTVKFMKELWTLLLSAQNNESGVPQQFLDAKAEETRKKQAETDRMMNELQKKKEKESRESERVRSKKMDDGTETRAENTAGEQASKHKLSKMSSDPPKDEQETDQRNGMRGRSRNSPSRFSKTFSNSRSYSGDKQKSSRSPEAQGRSISSGRMSRSPRKQSGTPRRRHSPRPSFSPQRRRSSYSRIRSRSPSRRRSPSPSPIRSRRSPSPVRRRRSPLPIRRRRSPSPVRRRKSPTPVRRRRSPSPVRRRRSPSPIRRRRSPSPVRRRRSPSPFRRRRSPSPIRRRRSPAPIQRRRSPSPMYTSSPSPVRHRSSPSQYISPSPSQRKHQRSPSTPHHGSPSSMRRRSPVPAHKRTPASSRRSPESNSPSSERRSPSSVRRSSIGNRRSPIQSPRERVGSRGKLSPVPRRSSSSSLSPQRGPKDHKDFRTKVRASSPLSQRSPIRSVSPPVTGNRSAIEDRRSSSPYSSPARQGRERITHNVSPSPPLRSREPKPLHGSRDTSEEDEEVYNTREGGDYKSRLAEKRSVQSSMHTKQKGSPLKIHKHEDSHERSAGRRAVDSQSHLESRKNGREINSGKSSGTDIYPEALDGHTSPSLYAGGKKSGEGSLRQLSNANYGDGRQKSETKPVLVDKNDQNNGGGLIDSGSEESEKRRSENKEKRKHRRSHRQDVASDDENSDSSDIEDRKEAKRRRKEEKKLRKEEKRRRREERRRKKEERRSGKLKSRDRNDASSSDDERVGRSGTQPSNEEESQLDQKELEIELRKKALESLKAKKGISH</sequence>
<dbReference type="PANTHER" id="PTHR23148">
    <property type="entry name" value="SERINE/ARGININE REGULATED NUCLEAR MATRIX PROTEIN"/>
    <property type="match status" value="1"/>
</dbReference>
<dbReference type="SUPFAM" id="SSF101233">
    <property type="entry name" value="PWI domain"/>
    <property type="match status" value="1"/>
</dbReference>
<dbReference type="InterPro" id="IPR002483">
    <property type="entry name" value="PWI_dom"/>
</dbReference>
<dbReference type="OrthoDB" id="163257at2759"/>
<feature type="compositionally biased region" description="Polar residues" evidence="2">
    <location>
        <begin position="530"/>
        <end position="549"/>
    </location>
</feature>
<feature type="compositionally biased region" description="Basic and acidic residues" evidence="2">
    <location>
        <begin position="191"/>
        <end position="202"/>
    </location>
</feature>
<feature type="compositionally biased region" description="Basic and acidic residues" evidence="2">
    <location>
        <begin position="126"/>
        <end position="171"/>
    </location>
</feature>
<feature type="compositionally biased region" description="Low complexity" evidence="2">
    <location>
        <begin position="426"/>
        <end position="437"/>
    </location>
</feature>
<feature type="compositionally biased region" description="Basic residues" evidence="2">
    <location>
        <begin position="272"/>
        <end position="291"/>
    </location>
</feature>
<evidence type="ECO:0000313" key="4">
    <source>
        <dbReference type="EMBL" id="KAJ4842466.1"/>
    </source>
</evidence>
<feature type="compositionally biased region" description="Basic and acidic residues" evidence="2">
    <location>
        <begin position="583"/>
        <end position="596"/>
    </location>
</feature>
<feature type="compositionally biased region" description="Polar residues" evidence="2">
    <location>
        <begin position="209"/>
        <end position="225"/>
    </location>
</feature>
<feature type="compositionally biased region" description="Basic residues" evidence="2">
    <location>
        <begin position="438"/>
        <end position="450"/>
    </location>
</feature>
<feature type="region of interest" description="Disordered" evidence="2">
    <location>
        <begin position="126"/>
        <end position="852"/>
    </location>
</feature>
<protein>
    <recommendedName>
        <fullName evidence="3">PWI domain-containing protein</fullName>
    </recommendedName>
</protein>
<feature type="compositionally biased region" description="Basic and acidic residues" evidence="2">
    <location>
        <begin position="714"/>
        <end position="729"/>
    </location>
</feature>
<dbReference type="InterPro" id="IPR036483">
    <property type="entry name" value="PWI_dom_sf"/>
</dbReference>
<dbReference type="Pfam" id="PF01480">
    <property type="entry name" value="PWI"/>
    <property type="match status" value="1"/>
</dbReference>
<feature type="compositionally biased region" description="Low complexity" evidence="2">
    <location>
        <begin position="498"/>
        <end position="512"/>
    </location>
</feature>
<dbReference type="GO" id="GO:0006397">
    <property type="term" value="P:mRNA processing"/>
    <property type="evidence" value="ECO:0007669"/>
    <property type="project" value="UniProtKB-KW"/>
</dbReference>
<dbReference type="GO" id="GO:0005681">
    <property type="term" value="C:spliceosomal complex"/>
    <property type="evidence" value="ECO:0007669"/>
    <property type="project" value="TreeGrafter"/>
</dbReference>
<proteinExistence type="predicted"/>
<accession>A0A9Q0G5Z0</accession>
<feature type="compositionally biased region" description="Acidic residues" evidence="2">
    <location>
        <begin position="766"/>
        <end position="776"/>
    </location>
</feature>
<feature type="domain" description="PWI" evidence="3">
    <location>
        <begin position="27"/>
        <end position="125"/>
    </location>
</feature>
<feature type="compositionally biased region" description="Low complexity" evidence="2">
    <location>
        <begin position="393"/>
        <end position="419"/>
    </location>
</feature>
<dbReference type="GO" id="GO:0048024">
    <property type="term" value="P:regulation of mRNA splicing, via spliceosome"/>
    <property type="evidence" value="ECO:0007669"/>
    <property type="project" value="TreeGrafter"/>
</dbReference>
<keyword evidence="5" id="KW-1185">Reference proteome</keyword>
<reference evidence="4" key="1">
    <citation type="submission" date="2022-02" db="EMBL/GenBank/DDBJ databases">
        <authorList>
            <person name="Henning P.M."/>
            <person name="McCubbin A.G."/>
            <person name="Shore J.S."/>
        </authorList>
    </citation>
    <scope>NUCLEOTIDE SEQUENCE</scope>
    <source>
        <strain evidence="4">F60SS</strain>
        <tissue evidence="4">Leaves</tissue>
    </source>
</reference>
<dbReference type="Proteomes" id="UP001141552">
    <property type="component" value="Unassembled WGS sequence"/>
</dbReference>
<feature type="compositionally biased region" description="Basic and acidic residues" evidence="2">
    <location>
        <begin position="604"/>
        <end position="621"/>
    </location>
</feature>